<reference evidence="3" key="1">
    <citation type="submission" date="2021-01" db="EMBL/GenBank/DDBJ databases">
        <title>Caligus Genome Assembly.</title>
        <authorList>
            <person name="Gallardo-Escarate C."/>
        </authorList>
    </citation>
    <scope>NUCLEOTIDE SEQUENCE [LARGE SCALE GENOMIC DNA]</scope>
</reference>
<dbReference type="EMBL" id="CP045892">
    <property type="protein sequence ID" value="QQP52254.1"/>
    <property type="molecule type" value="Genomic_DNA"/>
</dbReference>
<organism evidence="2 3">
    <name type="scientific">Caligus rogercresseyi</name>
    <name type="common">Sea louse</name>
    <dbReference type="NCBI Taxonomy" id="217165"/>
    <lineage>
        <taxon>Eukaryota</taxon>
        <taxon>Metazoa</taxon>
        <taxon>Ecdysozoa</taxon>
        <taxon>Arthropoda</taxon>
        <taxon>Crustacea</taxon>
        <taxon>Multicrustacea</taxon>
        <taxon>Hexanauplia</taxon>
        <taxon>Copepoda</taxon>
        <taxon>Siphonostomatoida</taxon>
        <taxon>Caligidae</taxon>
        <taxon>Caligus</taxon>
    </lineage>
</organism>
<keyword evidence="3" id="KW-1185">Reference proteome</keyword>
<evidence type="ECO:0000256" key="1">
    <source>
        <dbReference type="SAM" id="MobiDB-lite"/>
    </source>
</evidence>
<feature type="compositionally biased region" description="Basic residues" evidence="1">
    <location>
        <begin position="8"/>
        <end position="19"/>
    </location>
</feature>
<dbReference type="OrthoDB" id="10219733at2759"/>
<sequence>MPRPGGAYKHKSGSQKRKQKKEEADKIAKLPKLNAFLKADKPLSLNPGTGTP</sequence>
<protein>
    <submittedName>
        <fullName evidence="2">Uncharacterized protein</fullName>
    </submittedName>
</protein>
<name>A0A7T8KAK6_CALRO</name>
<accession>A0A7T8KAK6</accession>
<proteinExistence type="predicted"/>
<dbReference type="Proteomes" id="UP000595437">
    <property type="component" value="Chromosome 3"/>
</dbReference>
<evidence type="ECO:0000313" key="2">
    <source>
        <dbReference type="EMBL" id="QQP52254.1"/>
    </source>
</evidence>
<dbReference type="AlphaFoldDB" id="A0A7T8KAK6"/>
<evidence type="ECO:0000313" key="3">
    <source>
        <dbReference type="Proteomes" id="UP000595437"/>
    </source>
</evidence>
<feature type="region of interest" description="Disordered" evidence="1">
    <location>
        <begin position="1"/>
        <end position="29"/>
    </location>
</feature>
<gene>
    <name evidence="2" type="ORF">FKW44_004350</name>
</gene>